<evidence type="ECO:0000313" key="1">
    <source>
        <dbReference type="EMBL" id="SIS59158.1"/>
    </source>
</evidence>
<dbReference type="Proteomes" id="UP000186098">
    <property type="component" value="Unassembled WGS sequence"/>
</dbReference>
<dbReference type="AlphaFoldDB" id="A0A1N7KC14"/>
<dbReference type="RefSeq" id="WP_076363582.1">
    <property type="nucleotide sequence ID" value="NZ_FTOM01000001.1"/>
</dbReference>
<protein>
    <submittedName>
        <fullName evidence="1">Threonine kinase</fullName>
    </submittedName>
</protein>
<dbReference type="GO" id="GO:0016301">
    <property type="term" value="F:kinase activity"/>
    <property type="evidence" value="ECO:0007669"/>
    <property type="project" value="UniProtKB-KW"/>
</dbReference>
<gene>
    <name evidence="1" type="ORF">SAMN05421795_101808</name>
</gene>
<sequence>MTASLRVSGHFGELLQGRIGPDGPVALVTLPCPVLGVSGRWLGGSGLGGTGLALHGAGQRLTTPQRARRMARALGLSLRGRFALRAEMEAGGGAGVSTAALAVLARLAGFDGPPLDLARACIAAEGASDPLMFPRPERLLWASRAGRVLAELPPLPRLEILGGFFGPPRRTDPADMRFPDISDLIAPWHAASRFRDIAAIGGLASASAARTVALRGLSGDPTPGLARETGALGWCIGHTGAARGLIFAPGTMPRDAALALRRAGFRNVVNFRAGETR</sequence>
<keyword evidence="1" id="KW-0808">Transferase</keyword>
<evidence type="ECO:0000313" key="2">
    <source>
        <dbReference type="Proteomes" id="UP000186098"/>
    </source>
</evidence>
<reference evidence="2" key="1">
    <citation type="submission" date="2017-01" db="EMBL/GenBank/DDBJ databases">
        <authorList>
            <person name="Varghese N."/>
            <person name="Submissions S."/>
        </authorList>
    </citation>
    <scope>NUCLEOTIDE SEQUENCE [LARGE SCALE GENOMIC DNA]</scope>
    <source>
        <strain evidence="2">DSM 18714</strain>
    </source>
</reference>
<accession>A0A1N7KC14</accession>
<keyword evidence="2" id="KW-1185">Reference proteome</keyword>
<dbReference type="EMBL" id="FTOM01000001">
    <property type="protein sequence ID" value="SIS59158.1"/>
    <property type="molecule type" value="Genomic_DNA"/>
</dbReference>
<name>A0A1N7KC14_9RHOB</name>
<keyword evidence="1" id="KW-0418">Kinase</keyword>
<organism evidence="1 2">
    <name type="scientific">Phaeovulum vinaykumarii</name>
    <dbReference type="NCBI Taxonomy" id="407234"/>
    <lineage>
        <taxon>Bacteria</taxon>
        <taxon>Pseudomonadati</taxon>
        <taxon>Pseudomonadota</taxon>
        <taxon>Alphaproteobacteria</taxon>
        <taxon>Rhodobacterales</taxon>
        <taxon>Paracoccaceae</taxon>
        <taxon>Phaeovulum</taxon>
    </lineage>
</organism>
<proteinExistence type="predicted"/>
<dbReference type="STRING" id="407234.SAMN05421795_101808"/>